<protein>
    <submittedName>
        <fullName evidence="2">Uncharacterized protein</fullName>
    </submittedName>
</protein>
<organism evidence="2 3">
    <name type="scientific">Liparis tanakae</name>
    <name type="common">Tanaka's snailfish</name>
    <dbReference type="NCBI Taxonomy" id="230148"/>
    <lineage>
        <taxon>Eukaryota</taxon>
        <taxon>Metazoa</taxon>
        <taxon>Chordata</taxon>
        <taxon>Craniata</taxon>
        <taxon>Vertebrata</taxon>
        <taxon>Euteleostomi</taxon>
        <taxon>Actinopterygii</taxon>
        <taxon>Neopterygii</taxon>
        <taxon>Teleostei</taxon>
        <taxon>Neoteleostei</taxon>
        <taxon>Acanthomorphata</taxon>
        <taxon>Eupercaria</taxon>
        <taxon>Perciformes</taxon>
        <taxon>Cottioidei</taxon>
        <taxon>Cottales</taxon>
        <taxon>Liparidae</taxon>
        <taxon>Liparis</taxon>
    </lineage>
</organism>
<dbReference type="AlphaFoldDB" id="A0A4Z2HF70"/>
<dbReference type="EMBL" id="SRLO01000270">
    <property type="protein sequence ID" value="TNN63564.1"/>
    <property type="molecule type" value="Genomic_DNA"/>
</dbReference>
<comment type="caution">
    <text evidence="2">The sequence shown here is derived from an EMBL/GenBank/DDBJ whole genome shotgun (WGS) entry which is preliminary data.</text>
</comment>
<evidence type="ECO:0000256" key="1">
    <source>
        <dbReference type="SAM" id="MobiDB-lite"/>
    </source>
</evidence>
<feature type="region of interest" description="Disordered" evidence="1">
    <location>
        <begin position="225"/>
        <end position="260"/>
    </location>
</feature>
<sequence>MEGDDRPQWPRKVAALVNGGIRGDETLPSWCRRAHGDKAQCLPSPSVPGVLRLRERCVITRAPQDLFSGPEAEAPRKDDAIAWSRHSVVHLGQETSRSRRCVRGGSCRDEAPLLGYAKLTPRYSATDVPLDDLFGDLSCDGADMWAVSPIAGCLTCHSDIGAKHSELRQSVSAAAEERDAAVESLMMRAARDGRAAASAACTCAPQREDGWRRERKWDQMREDIEEQRRGSKGKLNGQKELHSGRVASRSPGAAALPNGPADMHSVVMITSRDLPFVCLNDGRPREQINNQPTVATRALAGPLAGPLAGSPASPPSDTPPWRARGLSRRPTGGATGSAAAKRSPLRPRFRQLVFRVTAMYAMEYKCGLIKAGDPLLEVALREPACAMETAQSRVTKCRGPPPMISV</sequence>
<gene>
    <name evidence="2" type="ORF">EYF80_026216</name>
</gene>
<evidence type="ECO:0000313" key="2">
    <source>
        <dbReference type="EMBL" id="TNN63564.1"/>
    </source>
</evidence>
<accession>A0A4Z2HF70</accession>
<keyword evidence="3" id="KW-1185">Reference proteome</keyword>
<proteinExistence type="predicted"/>
<evidence type="ECO:0000313" key="3">
    <source>
        <dbReference type="Proteomes" id="UP000314294"/>
    </source>
</evidence>
<feature type="compositionally biased region" description="Low complexity" evidence="1">
    <location>
        <begin position="301"/>
        <end position="311"/>
    </location>
</feature>
<name>A0A4Z2HF70_9TELE</name>
<dbReference type="Proteomes" id="UP000314294">
    <property type="component" value="Unassembled WGS sequence"/>
</dbReference>
<feature type="region of interest" description="Disordered" evidence="1">
    <location>
        <begin position="301"/>
        <end position="342"/>
    </location>
</feature>
<reference evidence="2 3" key="1">
    <citation type="submission" date="2019-03" db="EMBL/GenBank/DDBJ databases">
        <title>First draft genome of Liparis tanakae, snailfish: a comprehensive survey of snailfish specific genes.</title>
        <authorList>
            <person name="Kim W."/>
            <person name="Song I."/>
            <person name="Jeong J.-H."/>
            <person name="Kim D."/>
            <person name="Kim S."/>
            <person name="Ryu S."/>
            <person name="Song J.Y."/>
            <person name="Lee S.K."/>
        </authorList>
    </citation>
    <scope>NUCLEOTIDE SEQUENCE [LARGE SCALE GENOMIC DNA]</scope>
    <source>
        <tissue evidence="2">Muscle</tissue>
    </source>
</reference>